<dbReference type="Proteomes" id="UP000277204">
    <property type="component" value="Unassembled WGS sequence"/>
</dbReference>
<feature type="region of interest" description="Disordered" evidence="1">
    <location>
        <begin position="528"/>
        <end position="559"/>
    </location>
</feature>
<feature type="compositionally biased region" description="Acidic residues" evidence="1">
    <location>
        <begin position="237"/>
        <end position="252"/>
    </location>
</feature>
<organism evidence="2 3">
    <name type="scientific">Schistosoma margrebowiei</name>
    <dbReference type="NCBI Taxonomy" id="48269"/>
    <lineage>
        <taxon>Eukaryota</taxon>
        <taxon>Metazoa</taxon>
        <taxon>Spiralia</taxon>
        <taxon>Lophotrochozoa</taxon>
        <taxon>Platyhelminthes</taxon>
        <taxon>Trematoda</taxon>
        <taxon>Digenea</taxon>
        <taxon>Strigeidida</taxon>
        <taxon>Schistosomatoidea</taxon>
        <taxon>Schistosomatidae</taxon>
        <taxon>Schistosoma</taxon>
    </lineage>
</organism>
<feature type="compositionally biased region" description="Low complexity" evidence="1">
    <location>
        <begin position="264"/>
        <end position="281"/>
    </location>
</feature>
<evidence type="ECO:0000256" key="1">
    <source>
        <dbReference type="SAM" id="MobiDB-lite"/>
    </source>
</evidence>
<protein>
    <submittedName>
        <fullName evidence="2">Uncharacterized protein</fullName>
    </submittedName>
</protein>
<dbReference type="AlphaFoldDB" id="A0A3P8D6B4"/>
<gene>
    <name evidence="2" type="ORF">SMRZ_LOCUS10798</name>
</gene>
<evidence type="ECO:0000313" key="3">
    <source>
        <dbReference type="Proteomes" id="UP000277204"/>
    </source>
</evidence>
<dbReference type="EMBL" id="UZAI01005756">
    <property type="protein sequence ID" value="VDO91865.1"/>
    <property type="molecule type" value="Genomic_DNA"/>
</dbReference>
<feature type="compositionally biased region" description="Low complexity" evidence="1">
    <location>
        <begin position="593"/>
        <end position="613"/>
    </location>
</feature>
<accession>A0A3P8D6B4</accession>
<reference evidence="2 3" key="1">
    <citation type="submission" date="2018-11" db="EMBL/GenBank/DDBJ databases">
        <authorList>
            <consortium name="Pathogen Informatics"/>
        </authorList>
    </citation>
    <scope>NUCLEOTIDE SEQUENCE [LARGE SCALE GENOMIC DNA]</scope>
    <source>
        <strain evidence="2 3">Zambia</strain>
    </source>
</reference>
<sequence length="669" mass="76200">MKELVLPGAFNPVSPSSTVRDIITELSGPRMTSCKDGLRSQDNLSLNKYALPTYRQENSFVKYITLENHSNSNSNSTNSLYQQHRHQTNQRNQRQSLLLQNSDFNTSKAQVLNTANTTTYTTNTTNNTDNDHNPLINRSIHYEIDQNDKSKSINITSTTTTTTTTTTSTTTSSITTTNSSLDNLSDHLISSSKQSIHHNTTKYLSKLVPPLIGLNEINVNNSQTLQHDLCISSSNNDNDDDDHDHDDHDDDLSNPCHSQRNQSINHNNNNNNNNDLLINNNHNHNHWQDSIQSTCWLPKVAMNSNRTKYDEILSTNWNLLTMKNWKSDQELKHKISLMNPYQHNKIGGGFWFREKAFNHTKSFITGRRRIEQQQQQQSKGMSFSAIVNHCPLINQYLSSNKALHCQFDTVPMEQTEIFSLPEAKSKFSIDNSLVNSNRISSLHNNNTTTITTNNNNKKVKNTKSLIQSNNDSMNDYNKTIKCKFNQLQSDTNDTSLTSLLSIQNTQNVITKYPDTKLYLNEKAPATIMNGSNMNQQSKDNLSLKLNNPNEYTPSLSSSRRYQHSQQFTQHSDYDNGIQLKDISNRELIIPLNTTNNNTTNNTNNNSNNTNNSNGNQLYTDDVIREKFKEKSILIESQKLNNNQQQNDNELLKLNGKINIPMTPHSKLII</sequence>
<name>A0A3P8D6B4_9TREM</name>
<feature type="region of interest" description="Disordered" evidence="1">
    <location>
        <begin position="230"/>
        <end position="281"/>
    </location>
</feature>
<evidence type="ECO:0000313" key="2">
    <source>
        <dbReference type="EMBL" id="VDO91865.1"/>
    </source>
</evidence>
<keyword evidence="3" id="KW-1185">Reference proteome</keyword>
<feature type="region of interest" description="Disordered" evidence="1">
    <location>
        <begin position="71"/>
        <end position="93"/>
    </location>
</feature>
<feature type="region of interest" description="Disordered" evidence="1">
    <location>
        <begin position="593"/>
        <end position="616"/>
    </location>
</feature>
<proteinExistence type="predicted"/>